<dbReference type="Gene3D" id="1.10.10.10">
    <property type="entry name" value="Winged helix-like DNA-binding domain superfamily/Winged helix DNA-binding domain"/>
    <property type="match status" value="1"/>
</dbReference>
<dbReference type="SMART" id="SM00347">
    <property type="entry name" value="HTH_MARR"/>
    <property type="match status" value="1"/>
</dbReference>
<proteinExistence type="predicted"/>
<dbReference type="InterPro" id="IPR011991">
    <property type="entry name" value="ArsR-like_HTH"/>
</dbReference>
<dbReference type="InterPro" id="IPR000835">
    <property type="entry name" value="HTH_MarR-typ"/>
</dbReference>
<gene>
    <name evidence="6" type="ORF">BG261_01505</name>
</gene>
<dbReference type="AlphaFoldDB" id="A0A1E8GRD8"/>
<dbReference type="STRING" id="1859473.BG261_01505"/>
<dbReference type="GO" id="GO:0003677">
    <property type="term" value="F:DNA binding"/>
    <property type="evidence" value="ECO:0007669"/>
    <property type="project" value="UniProtKB-KW"/>
</dbReference>
<dbReference type="Pfam" id="PF12802">
    <property type="entry name" value="MarR_2"/>
    <property type="match status" value="1"/>
</dbReference>
<comment type="caution">
    <text evidence="6">The sequence shown here is derived from an EMBL/GenBank/DDBJ whole genome shotgun (WGS) entry which is preliminary data.</text>
</comment>
<evidence type="ECO:0000256" key="4">
    <source>
        <dbReference type="SAM" id="Coils"/>
    </source>
</evidence>
<reference evidence="7" key="1">
    <citation type="submission" date="2016-09" db="EMBL/GenBank/DDBJ databases">
        <title>Draft genome sequence of a novel species of the family Streptococcaceae isolated from flowers.</title>
        <authorList>
            <person name="Chuah L.-O."/>
            <person name="Yap K.-P."/>
            <person name="Thong K.L."/>
            <person name="Liong M.T."/>
            <person name="Ahmad R."/>
            <person name="Rusul G."/>
        </authorList>
    </citation>
    <scope>NUCLEOTIDE SEQUENCE [LARGE SCALE GENOMIC DNA]</scope>
    <source>
        <strain evidence="7">DF1</strain>
    </source>
</reference>
<sequence>MEKFNFIDRPDDDRIQSMAKGFDYDINPNSVTAYLKLQWTFREVEKNYNKILEHFDLSESRFVIMMYLSRAEENQLLSSELAERLGVSKATISKILKKMEEKNLIEKIPSKTDKRSTYIKLTEEGLKKLKYFLPYNYKAVDQLFSNFSEKELENFAQLLEKLENNKEKLKIMENELNEQ</sequence>
<keyword evidence="2" id="KW-0238">DNA-binding</keyword>
<dbReference type="GO" id="GO:0003700">
    <property type="term" value="F:DNA-binding transcription factor activity"/>
    <property type="evidence" value="ECO:0007669"/>
    <property type="project" value="InterPro"/>
</dbReference>
<keyword evidence="1" id="KW-0805">Transcription regulation</keyword>
<organism evidence="6 7">
    <name type="scientific">Floricoccus tropicus</name>
    <dbReference type="NCBI Taxonomy" id="1859473"/>
    <lineage>
        <taxon>Bacteria</taxon>
        <taxon>Bacillati</taxon>
        <taxon>Bacillota</taxon>
        <taxon>Bacilli</taxon>
        <taxon>Lactobacillales</taxon>
        <taxon>Streptococcaceae</taxon>
        <taxon>Floricoccus</taxon>
    </lineage>
</organism>
<dbReference type="SMART" id="SM00529">
    <property type="entry name" value="HTH_DTXR"/>
    <property type="match status" value="1"/>
</dbReference>
<feature type="domain" description="HTH marR-type" evidence="5">
    <location>
        <begin position="30"/>
        <end position="164"/>
    </location>
</feature>
<feature type="coiled-coil region" evidence="4">
    <location>
        <begin position="145"/>
        <end position="179"/>
    </location>
</feature>
<dbReference type="EMBL" id="MKIR01000001">
    <property type="protein sequence ID" value="OFI50576.1"/>
    <property type="molecule type" value="Genomic_DNA"/>
</dbReference>
<evidence type="ECO:0000313" key="7">
    <source>
        <dbReference type="Proteomes" id="UP000178622"/>
    </source>
</evidence>
<dbReference type="InterPro" id="IPR036390">
    <property type="entry name" value="WH_DNA-bd_sf"/>
</dbReference>
<keyword evidence="3" id="KW-0804">Transcription</keyword>
<evidence type="ECO:0000259" key="5">
    <source>
        <dbReference type="PROSITE" id="PS50995"/>
    </source>
</evidence>
<dbReference type="InterPro" id="IPR036388">
    <property type="entry name" value="WH-like_DNA-bd_sf"/>
</dbReference>
<dbReference type="PRINTS" id="PR00598">
    <property type="entry name" value="HTHMARR"/>
</dbReference>
<keyword evidence="7" id="KW-1185">Reference proteome</keyword>
<evidence type="ECO:0000256" key="1">
    <source>
        <dbReference type="ARBA" id="ARBA00023015"/>
    </source>
</evidence>
<name>A0A1E8GRD8_9LACT</name>
<dbReference type="GO" id="GO:0046914">
    <property type="term" value="F:transition metal ion binding"/>
    <property type="evidence" value="ECO:0007669"/>
    <property type="project" value="InterPro"/>
</dbReference>
<protein>
    <recommendedName>
        <fullName evidence="5">HTH marR-type domain-containing protein</fullName>
    </recommendedName>
</protein>
<dbReference type="PANTHER" id="PTHR42756">
    <property type="entry name" value="TRANSCRIPTIONAL REGULATOR, MARR"/>
    <property type="match status" value="1"/>
</dbReference>
<dbReference type="PANTHER" id="PTHR42756:SF1">
    <property type="entry name" value="TRANSCRIPTIONAL REPRESSOR OF EMRAB OPERON"/>
    <property type="match status" value="1"/>
</dbReference>
<evidence type="ECO:0000256" key="3">
    <source>
        <dbReference type="ARBA" id="ARBA00023163"/>
    </source>
</evidence>
<keyword evidence="4" id="KW-0175">Coiled coil</keyword>
<dbReference type="PROSITE" id="PS50995">
    <property type="entry name" value="HTH_MARR_2"/>
    <property type="match status" value="1"/>
</dbReference>
<dbReference type="InterPro" id="IPR022689">
    <property type="entry name" value="Iron_dep_repressor"/>
</dbReference>
<dbReference type="Proteomes" id="UP000178622">
    <property type="component" value="Unassembled WGS sequence"/>
</dbReference>
<dbReference type="CDD" id="cd00090">
    <property type="entry name" value="HTH_ARSR"/>
    <property type="match status" value="1"/>
</dbReference>
<dbReference type="SUPFAM" id="SSF46785">
    <property type="entry name" value="Winged helix' DNA-binding domain"/>
    <property type="match status" value="1"/>
</dbReference>
<accession>A0A1E8GRD8</accession>
<evidence type="ECO:0000256" key="2">
    <source>
        <dbReference type="ARBA" id="ARBA00023125"/>
    </source>
</evidence>
<evidence type="ECO:0000313" key="6">
    <source>
        <dbReference type="EMBL" id="OFI50576.1"/>
    </source>
</evidence>